<keyword evidence="2" id="KW-1185">Reference proteome</keyword>
<dbReference type="Proteomes" id="UP000298656">
    <property type="component" value="Chromosome 1"/>
</dbReference>
<evidence type="ECO:0000313" key="2">
    <source>
        <dbReference type="Proteomes" id="UP000298656"/>
    </source>
</evidence>
<name>A0A4P8IPM4_9BURK</name>
<dbReference type="OrthoDB" id="8966445at2"/>
<dbReference type="RefSeq" id="WP_137332751.1">
    <property type="nucleotide sequence ID" value="NZ_CP040077.1"/>
</dbReference>
<dbReference type="EMBL" id="CP040077">
    <property type="protein sequence ID" value="QCP49927.1"/>
    <property type="molecule type" value="Genomic_DNA"/>
</dbReference>
<dbReference type="AlphaFoldDB" id="A0A4P8IPM4"/>
<protein>
    <submittedName>
        <fullName evidence="1">Uncharacterized protein</fullName>
    </submittedName>
</protein>
<proteinExistence type="predicted"/>
<evidence type="ECO:0000313" key="1">
    <source>
        <dbReference type="EMBL" id="QCP49927.1"/>
    </source>
</evidence>
<reference evidence="1 2" key="1">
    <citation type="submission" date="2019-05" db="EMBL/GenBank/DDBJ databases">
        <title>Burkholderia sp. DHOD12, isolated from subtropical forest soil.</title>
        <authorList>
            <person name="Gao Z.-H."/>
            <person name="Qiu L.-H."/>
        </authorList>
    </citation>
    <scope>NUCLEOTIDE SEQUENCE [LARGE SCALE GENOMIC DNA]</scope>
    <source>
        <strain evidence="1 2">DHOD12</strain>
    </source>
</reference>
<organism evidence="1 2">
    <name type="scientific">Trinickia violacea</name>
    <dbReference type="NCBI Taxonomy" id="2571746"/>
    <lineage>
        <taxon>Bacteria</taxon>
        <taxon>Pseudomonadati</taxon>
        <taxon>Pseudomonadota</taxon>
        <taxon>Betaproteobacteria</taxon>
        <taxon>Burkholderiales</taxon>
        <taxon>Burkholderiaceae</taxon>
        <taxon>Trinickia</taxon>
    </lineage>
</organism>
<gene>
    <name evidence="1" type="ORF">FAZ95_12525</name>
</gene>
<accession>A0A4P8IPM4</accession>
<sequence length="91" mass="9810">MKTLMIEDLAVAKELDAREMSAVRGGYLPGLYPFPSYYPSVHVDTTNFSAAQSIGQSNLISNNVGNDVAFASDIKGTVNPSQTAKNTIDFH</sequence>
<dbReference type="KEGG" id="tvl:FAZ95_12525"/>